<evidence type="ECO:0000313" key="14">
    <source>
        <dbReference type="Proteomes" id="UP001310692"/>
    </source>
</evidence>
<dbReference type="Gene3D" id="3.30.2010.10">
    <property type="entry name" value="Metalloproteases ('zincins'), catalytic domain"/>
    <property type="match status" value="1"/>
</dbReference>
<keyword evidence="2 10" id="KW-0645">Protease</keyword>
<evidence type="ECO:0000313" key="13">
    <source>
        <dbReference type="EMBL" id="MEE2566702.1"/>
    </source>
</evidence>
<accession>A0ABU7LZI4</accession>
<keyword evidence="4" id="KW-0479">Metal-binding</keyword>
<evidence type="ECO:0000256" key="4">
    <source>
        <dbReference type="ARBA" id="ARBA00022723"/>
    </source>
</evidence>
<keyword evidence="8 10" id="KW-0482">Metalloprotease</keyword>
<dbReference type="EMBL" id="JAZDRO010000003">
    <property type="protein sequence ID" value="MEE2566702.1"/>
    <property type="molecule type" value="Genomic_DNA"/>
</dbReference>
<dbReference type="Proteomes" id="UP001310692">
    <property type="component" value="Unassembled WGS sequence"/>
</dbReference>
<reference evidence="13 14" key="1">
    <citation type="submission" date="2024-01" db="EMBL/GenBank/DDBJ databases">
        <title>Hyphobacterium bacterium isolated from marine sediment.</title>
        <authorList>
            <person name="Zhao S."/>
        </authorList>
    </citation>
    <scope>NUCLEOTIDE SEQUENCE [LARGE SCALE GENOMIC DNA]</scope>
    <source>
        <strain evidence="13 14">Y60-23</strain>
    </source>
</reference>
<protein>
    <submittedName>
        <fullName evidence="13">M48 family metallopeptidase</fullName>
    </submittedName>
</protein>
<evidence type="ECO:0000256" key="6">
    <source>
        <dbReference type="ARBA" id="ARBA00022833"/>
    </source>
</evidence>
<gene>
    <name evidence="13" type="ORF">V0U35_08420</name>
</gene>
<evidence type="ECO:0000256" key="11">
    <source>
        <dbReference type="SAM" id="Phobius"/>
    </source>
</evidence>
<evidence type="ECO:0000256" key="7">
    <source>
        <dbReference type="ARBA" id="ARBA00022989"/>
    </source>
</evidence>
<comment type="caution">
    <text evidence="13">The sequence shown here is derived from an EMBL/GenBank/DDBJ whole genome shotgun (WGS) entry which is preliminary data.</text>
</comment>
<feature type="transmembrane region" description="Helical" evidence="11">
    <location>
        <begin position="69"/>
        <end position="91"/>
    </location>
</feature>
<evidence type="ECO:0000256" key="2">
    <source>
        <dbReference type="ARBA" id="ARBA00022670"/>
    </source>
</evidence>
<dbReference type="Pfam" id="PF01435">
    <property type="entry name" value="Peptidase_M48"/>
    <property type="match status" value="1"/>
</dbReference>
<keyword evidence="7 11" id="KW-1133">Transmembrane helix</keyword>
<dbReference type="PANTHER" id="PTHR43221">
    <property type="entry name" value="PROTEASE HTPX"/>
    <property type="match status" value="1"/>
</dbReference>
<evidence type="ECO:0000259" key="12">
    <source>
        <dbReference type="Pfam" id="PF01435"/>
    </source>
</evidence>
<dbReference type="PANTHER" id="PTHR43221:SF2">
    <property type="entry name" value="PROTEASE HTPX HOMOLOG"/>
    <property type="match status" value="1"/>
</dbReference>
<evidence type="ECO:0000256" key="1">
    <source>
        <dbReference type="ARBA" id="ARBA00022475"/>
    </source>
</evidence>
<sequence length="342" mass="37096">MLGAAGLRTHIWNNNLKSLLLLAGFPLLLSLLAFAAAILLGGATDGGGSYGKDGSYSSAPLIDWDGALAAWPAMLAVSGAVALVWFVIAWFGHQKMIDMSTGAKKVERSEEPELYNLLENLCISRGITMPALRIIERPEMNAYASGLTEKQYSVTVTRGLMQALNREELEAVLAHELSHIRHRDVRLLVISVIFVGIFSFVAQIAFRGLLHGAFSRVGGSRRGSGGNAIIIILIVMAIVALTYILAIAIRFTLSRRREYMADAGAVELTRNPDAMISALEKISGRAAIEDAPEGVREMMIENPHTGFAGWFATHPPIEKRIEALIDYAGGERRMPQSAALEV</sequence>
<evidence type="ECO:0000256" key="5">
    <source>
        <dbReference type="ARBA" id="ARBA00022801"/>
    </source>
</evidence>
<keyword evidence="9 11" id="KW-0472">Membrane</keyword>
<evidence type="ECO:0000256" key="3">
    <source>
        <dbReference type="ARBA" id="ARBA00022692"/>
    </source>
</evidence>
<evidence type="ECO:0000256" key="10">
    <source>
        <dbReference type="RuleBase" id="RU003983"/>
    </source>
</evidence>
<dbReference type="CDD" id="cd07340">
    <property type="entry name" value="M48B_Htpx_like"/>
    <property type="match status" value="1"/>
</dbReference>
<evidence type="ECO:0000256" key="8">
    <source>
        <dbReference type="ARBA" id="ARBA00023049"/>
    </source>
</evidence>
<keyword evidence="6 10" id="KW-0862">Zinc</keyword>
<name>A0ABU7LZI4_9PROT</name>
<keyword evidence="5 10" id="KW-0378">Hydrolase</keyword>
<proteinExistence type="inferred from homology"/>
<feature type="transmembrane region" description="Helical" evidence="11">
    <location>
        <begin position="187"/>
        <end position="206"/>
    </location>
</feature>
<feature type="transmembrane region" description="Helical" evidence="11">
    <location>
        <begin position="20"/>
        <end position="43"/>
    </location>
</feature>
<dbReference type="RefSeq" id="WP_330196253.1">
    <property type="nucleotide sequence ID" value="NZ_JAZDRO010000003.1"/>
</dbReference>
<keyword evidence="14" id="KW-1185">Reference proteome</keyword>
<feature type="domain" description="Peptidase M48" evidence="12">
    <location>
        <begin position="110"/>
        <end position="324"/>
    </location>
</feature>
<keyword evidence="3 11" id="KW-0812">Transmembrane</keyword>
<feature type="transmembrane region" description="Helical" evidence="11">
    <location>
        <begin position="226"/>
        <end position="249"/>
    </location>
</feature>
<dbReference type="InterPro" id="IPR001915">
    <property type="entry name" value="Peptidase_M48"/>
</dbReference>
<organism evidence="13 14">
    <name type="scientific">Hyphobacterium marinum</name>
    <dbReference type="NCBI Taxonomy" id="3116574"/>
    <lineage>
        <taxon>Bacteria</taxon>
        <taxon>Pseudomonadati</taxon>
        <taxon>Pseudomonadota</taxon>
        <taxon>Alphaproteobacteria</taxon>
        <taxon>Maricaulales</taxon>
        <taxon>Maricaulaceae</taxon>
        <taxon>Hyphobacterium</taxon>
    </lineage>
</organism>
<comment type="similarity">
    <text evidence="10">Belongs to the peptidase M48 family.</text>
</comment>
<keyword evidence="1" id="KW-1003">Cell membrane</keyword>
<evidence type="ECO:0000256" key="9">
    <source>
        <dbReference type="ARBA" id="ARBA00023136"/>
    </source>
</evidence>
<comment type="cofactor">
    <cofactor evidence="10">
        <name>Zn(2+)</name>
        <dbReference type="ChEBI" id="CHEBI:29105"/>
    </cofactor>
    <text evidence="10">Binds 1 zinc ion per subunit.</text>
</comment>
<dbReference type="InterPro" id="IPR050083">
    <property type="entry name" value="HtpX_protease"/>
</dbReference>